<keyword evidence="2" id="KW-1185">Reference proteome</keyword>
<evidence type="ECO:0000313" key="2">
    <source>
        <dbReference type="Proteomes" id="UP001190700"/>
    </source>
</evidence>
<sequence>MFTMHRFDADTVIDITATLRYFCVELLNAFGVAFDAFPGEHEVTDLKRYIIATVRVDAFWDEPELFMRNHDDRHGAIMLDDDYLKKVIVHAFDKVYGTLCTLDVIARCEQRVIKDLSLDGSHTKYKPIIVMPSCNSV</sequence>
<proteinExistence type="predicted"/>
<dbReference type="EMBL" id="LGRX02025012">
    <property type="protein sequence ID" value="KAK3253094.1"/>
    <property type="molecule type" value="Genomic_DNA"/>
</dbReference>
<accession>A0AAE0CF52</accession>
<evidence type="ECO:0000313" key="1">
    <source>
        <dbReference type="EMBL" id="KAK3253094.1"/>
    </source>
</evidence>
<name>A0AAE0CF52_9CHLO</name>
<organism evidence="1 2">
    <name type="scientific">Cymbomonas tetramitiformis</name>
    <dbReference type="NCBI Taxonomy" id="36881"/>
    <lineage>
        <taxon>Eukaryota</taxon>
        <taxon>Viridiplantae</taxon>
        <taxon>Chlorophyta</taxon>
        <taxon>Pyramimonadophyceae</taxon>
        <taxon>Pyramimonadales</taxon>
        <taxon>Pyramimonadaceae</taxon>
        <taxon>Cymbomonas</taxon>
    </lineage>
</organism>
<protein>
    <submittedName>
        <fullName evidence="1">Uncharacterized protein</fullName>
    </submittedName>
</protein>
<dbReference type="AlphaFoldDB" id="A0AAE0CF52"/>
<dbReference type="Proteomes" id="UP001190700">
    <property type="component" value="Unassembled WGS sequence"/>
</dbReference>
<comment type="caution">
    <text evidence="1">The sequence shown here is derived from an EMBL/GenBank/DDBJ whole genome shotgun (WGS) entry which is preliminary data.</text>
</comment>
<reference evidence="1 2" key="1">
    <citation type="journal article" date="2015" name="Genome Biol. Evol.">
        <title>Comparative Genomics of a Bacterivorous Green Alga Reveals Evolutionary Causalities and Consequences of Phago-Mixotrophic Mode of Nutrition.</title>
        <authorList>
            <person name="Burns J.A."/>
            <person name="Paasch A."/>
            <person name="Narechania A."/>
            <person name="Kim E."/>
        </authorList>
    </citation>
    <scope>NUCLEOTIDE SEQUENCE [LARGE SCALE GENOMIC DNA]</scope>
    <source>
        <strain evidence="1 2">PLY_AMNH</strain>
    </source>
</reference>
<gene>
    <name evidence="1" type="ORF">CYMTET_37639</name>
</gene>